<keyword evidence="9 10" id="KW-0539">Nucleus</keyword>
<name>A0AA39HH33_9BILA</name>
<dbReference type="InterPro" id="IPR001628">
    <property type="entry name" value="Znf_hrmn_rcpt"/>
</dbReference>
<keyword evidence="3 10" id="KW-0863">Zinc-finger</keyword>
<dbReference type="PANTHER" id="PTHR24083">
    <property type="entry name" value="NUCLEAR HORMONE RECEPTOR"/>
    <property type="match status" value="1"/>
</dbReference>
<feature type="domain" description="NR LBD" evidence="13">
    <location>
        <begin position="265"/>
        <end position="503"/>
    </location>
</feature>
<dbReference type="PRINTS" id="PR00047">
    <property type="entry name" value="STROIDFINGER"/>
</dbReference>
<dbReference type="InterPro" id="IPR035500">
    <property type="entry name" value="NHR-like_dom_sf"/>
</dbReference>
<protein>
    <recommendedName>
        <fullName evidence="16">Nuclear receptor domain-containing protein</fullName>
    </recommendedName>
</protein>
<dbReference type="SUPFAM" id="SSF48508">
    <property type="entry name" value="Nuclear receptor ligand-binding domain"/>
    <property type="match status" value="1"/>
</dbReference>
<keyword evidence="15" id="KW-1185">Reference proteome</keyword>
<sequence length="503" mass="56818">MAIFVPNRHNQLLICRCSTGNAVRANFEDITMFLSVRCSAVVAMLRLKHERYLLQKKLAEDPLPCEPSTSEEPPPPLPSPENSEPIDSPPPSEPSRSPLTSQPSTSNSSPSLSEPSTSRSSPSHSEAPTTCLVCGQSASCYYYGAPCCNSCKTFFRRAVHANKVQKCSKGGQCRIEHGLRLCRECRYQKCIQLGMKPEAVQLGSNSGSRTIVERRSLSQYDITQSDVLFTTKLKELVRVEHEIRYLRNSNYFPYAYQQTIQHVLAQPAAVGEIHKYQPVVEYPKRPIVAHHHIPFLLLQGYKSWTYVEALLAIEFYKALDVFQQLTPTDQYALVKGTITQLIFFSKSYDSFSRGYTDRVVYPDGNTPLQFFVTENEQSTQQPHFLKLFNTIKEGVVSDLAKARITGEQAAILKMIIALNPSAPNLSSDAQECITNERLIYIKALMSILQREPCSLEWLQRFQQLYDIVNRNLVCSTSLKQMVMCGYVSPDLFKLGNLIVELYL</sequence>
<evidence type="ECO:0000256" key="5">
    <source>
        <dbReference type="ARBA" id="ARBA00023015"/>
    </source>
</evidence>
<dbReference type="EMBL" id="JAUCMV010000004">
    <property type="protein sequence ID" value="KAK0405239.1"/>
    <property type="molecule type" value="Genomic_DNA"/>
</dbReference>
<keyword evidence="4 10" id="KW-0862">Zinc</keyword>
<reference evidence="14" key="1">
    <citation type="submission" date="2023-06" db="EMBL/GenBank/DDBJ databases">
        <title>Genomic analysis of the entomopathogenic nematode Steinernema hermaphroditum.</title>
        <authorList>
            <person name="Schwarz E.M."/>
            <person name="Heppert J.K."/>
            <person name="Baniya A."/>
            <person name="Schwartz H.T."/>
            <person name="Tan C.-H."/>
            <person name="Antoshechkin I."/>
            <person name="Sternberg P.W."/>
            <person name="Goodrich-Blair H."/>
            <person name="Dillman A.R."/>
        </authorList>
    </citation>
    <scope>NUCLEOTIDE SEQUENCE</scope>
    <source>
        <strain evidence="14">PS9179</strain>
        <tissue evidence="14">Whole animal</tissue>
    </source>
</reference>
<dbReference type="Gene3D" id="3.30.50.10">
    <property type="entry name" value="Erythroid Transcription Factor GATA-1, subunit A"/>
    <property type="match status" value="1"/>
</dbReference>
<evidence type="ECO:0000313" key="14">
    <source>
        <dbReference type="EMBL" id="KAK0405239.1"/>
    </source>
</evidence>
<feature type="compositionally biased region" description="Low complexity" evidence="11">
    <location>
        <begin position="94"/>
        <end position="126"/>
    </location>
</feature>
<proteinExistence type="inferred from homology"/>
<dbReference type="SUPFAM" id="SSF57716">
    <property type="entry name" value="Glucocorticoid receptor-like (DNA-binding domain)"/>
    <property type="match status" value="1"/>
</dbReference>
<dbReference type="GO" id="GO:0043565">
    <property type="term" value="F:sequence-specific DNA binding"/>
    <property type="evidence" value="ECO:0007669"/>
    <property type="project" value="InterPro"/>
</dbReference>
<evidence type="ECO:0000256" key="6">
    <source>
        <dbReference type="ARBA" id="ARBA00023125"/>
    </source>
</evidence>
<comment type="subcellular location">
    <subcellularLocation>
        <location evidence="10">Nucleus</location>
    </subcellularLocation>
</comment>
<dbReference type="Gene3D" id="1.10.565.10">
    <property type="entry name" value="Retinoid X Receptor"/>
    <property type="match status" value="1"/>
</dbReference>
<dbReference type="GO" id="GO:0008270">
    <property type="term" value="F:zinc ion binding"/>
    <property type="evidence" value="ECO:0007669"/>
    <property type="project" value="UniProtKB-KW"/>
</dbReference>
<dbReference type="Pfam" id="PF00104">
    <property type="entry name" value="Hormone_recep"/>
    <property type="match status" value="1"/>
</dbReference>
<evidence type="ECO:0000259" key="12">
    <source>
        <dbReference type="PROSITE" id="PS51030"/>
    </source>
</evidence>
<dbReference type="InterPro" id="IPR013088">
    <property type="entry name" value="Znf_NHR/GATA"/>
</dbReference>
<dbReference type="AlphaFoldDB" id="A0AA39HH33"/>
<comment type="similarity">
    <text evidence="1 10">Belongs to the nuclear hormone receptor family.</text>
</comment>
<dbReference type="GO" id="GO:0005634">
    <property type="term" value="C:nucleus"/>
    <property type="evidence" value="ECO:0007669"/>
    <property type="project" value="UniProtKB-SubCell"/>
</dbReference>
<dbReference type="PROSITE" id="PS51843">
    <property type="entry name" value="NR_LBD"/>
    <property type="match status" value="1"/>
</dbReference>
<dbReference type="CDD" id="cd06916">
    <property type="entry name" value="NR_DBD_like"/>
    <property type="match status" value="1"/>
</dbReference>
<accession>A0AA39HH33</accession>
<dbReference type="SMART" id="SM00430">
    <property type="entry name" value="HOLI"/>
    <property type="match status" value="1"/>
</dbReference>
<evidence type="ECO:0008006" key="16">
    <source>
        <dbReference type="Google" id="ProtNLM"/>
    </source>
</evidence>
<keyword evidence="2 10" id="KW-0479">Metal-binding</keyword>
<evidence type="ECO:0000256" key="7">
    <source>
        <dbReference type="ARBA" id="ARBA00023163"/>
    </source>
</evidence>
<evidence type="ECO:0000256" key="2">
    <source>
        <dbReference type="ARBA" id="ARBA00022723"/>
    </source>
</evidence>
<keyword evidence="5 10" id="KW-0805">Transcription regulation</keyword>
<dbReference type="InterPro" id="IPR050274">
    <property type="entry name" value="Nuclear_hormone_rcpt_NR2"/>
</dbReference>
<dbReference type="Proteomes" id="UP001175271">
    <property type="component" value="Unassembled WGS sequence"/>
</dbReference>
<dbReference type="PROSITE" id="PS00031">
    <property type="entry name" value="NUCLEAR_REC_DBD_1"/>
    <property type="match status" value="1"/>
</dbReference>
<evidence type="ECO:0000313" key="15">
    <source>
        <dbReference type="Proteomes" id="UP001175271"/>
    </source>
</evidence>
<evidence type="ECO:0000256" key="4">
    <source>
        <dbReference type="ARBA" id="ARBA00022833"/>
    </source>
</evidence>
<dbReference type="InterPro" id="IPR000536">
    <property type="entry name" value="Nucl_hrmn_rcpt_lig-bd"/>
</dbReference>
<evidence type="ECO:0000256" key="1">
    <source>
        <dbReference type="ARBA" id="ARBA00005993"/>
    </source>
</evidence>
<gene>
    <name evidence="14" type="ORF">QR680_017873</name>
</gene>
<evidence type="ECO:0000256" key="9">
    <source>
        <dbReference type="ARBA" id="ARBA00023242"/>
    </source>
</evidence>
<evidence type="ECO:0000259" key="13">
    <source>
        <dbReference type="PROSITE" id="PS51843"/>
    </source>
</evidence>
<evidence type="ECO:0000256" key="8">
    <source>
        <dbReference type="ARBA" id="ARBA00023170"/>
    </source>
</evidence>
<keyword evidence="8 10" id="KW-0675">Receptor</keyword>
<evidence type="ECO:0000256" key="11">
    <source>
        <dbReference type="SAM" id="MobiDB-lite"/>
    </source>
</evidence>
<dbReference type="SMART" id="SM00399">
    <property type="entry name" value="ZnF_C4"/>
    <property type="match status" value="1"/>
</dbReference>
<evidence type="ECO:0000256" key="3">
    <source>
        <dbReference type="ARBA" id="ARBA00022771"/>
    </source>
</evidence>
<evidence type="ECO:0000256" key="10">
    <source>
        <dbReference type="RuleBase" id="RU004334"/>
    </source>
</evidence>
<feature type="region of interest" description="Disordered" evidence="11">
    <location>
        <begin position="63"/>
        <end position="126"/>
    </location>
</feature>
<feature type="domain" description="Nuclear receptor" evidence="12">
    <location>
        <begin position="128"/>
        <end position="202"/>
    </location>
</feature>
<keyword evidence="6 10" id="KW-0238">DNA-binding</keyword>
<comment type="caution">
    <text evidence="14">The sequence shown here is derived from an EMBL/GenBank/DDBJ whole genome shotgun (WGS) entry which is preliminary data.</text>
</comment>
<dbReference type="GO" id="GO:0003700">
    <property type="term" value="F:DNA-binding transcription factor activity"/>
    <property type="evidence" value="ECO:0007669"/>
    <property type="project" value="InterPro"/>
</dbReference>
<keyword evidence="7 10" id="KW-0804">Transcription</keyword>
<organism evidence="14 15">
    <name type="scientific">Steinernema hermaphroditum</name>
    <dbReference type="NCBI Taxonomy" id="289476"/>
    <lineage>
        <taxon>Eukaryota</taxon>
        <taxon>Metazoa</taxon>
        <taxon>Ecdysozoa</taxon>
        <taxon>Nematoda</taxon>
        <taxon>Chromadorea</taxon>
        <taxon>Rhabditida</taxon>
        <taxon>Tylenchina</taxon>
        <taxon>Panagrolaimomorpha</taxon>
        <taxon>Strongyloidoidea</taxon>
        <taxon>Steinernematidae</taxon>
        <taxon>Steinernema</taxon>
    </lineage>
</organism>
<dbReference type="Pfam" id="PF00105">
    <property type="entry name" value="zf-C4"/>
    <property type="match status" value="1"/>
</dbReference>
<dbReference type="PROSITE" id="PS51030">
    <property type="entry name" value="NUCLEAR_REC_DBD_2"/>
    <property type="match status" value="1"/>
</dbReference>